<dbReference type="EMBL" id="CP092864">
    <property type="protein sequence ID" value="UYV64193.1"/>
    <property type="molecule type" value="Genomic_DNA"/>
</dbReference>
<proteinExistence type="predicted"/>
<reference evidence="2 3" key="1">
    <citation type="submission" date="2022-01" db="EMBL/GenBank/DDBJ databases">
        <title>A chromosomal length assembly of Cordylochernes scorpioides.</title>
        <authorList>
            <person name="Zeh D."/>
            <person name="Zeh J."/>
        </authorList>
    </citation>
    <scope>NUCLEOTIDE SEQUENCE [LARGE SCALE GENOMIC DNA]</scope>
    <source>
        <strain evidence="2">IN4F17</strain>
        <tissue evidence="2">Whole Body</tissue>
    </source>
</reference>
<protein>
    <submittedName>
        <fullName evidence="2">Uncharacterized protein</fullName>
    </submittedName>
</protein>
<sequence length="70" mass="7887">MAFNKVPPEKKGTAPASQDSSSIAHLPRLDEEEFEVEEVGGKSVDDEYYVERSDHETELVPDNERPLNIN</sequence>
<evidence type="ECO:0000256" key="1">
    <source>
        <dbReference type="SAM" id="MobiDB-lite"/>
    </source>
</evidence>
<evidence type="ECO:0000313" key="3">
    <source>
        <dbReference type="Proteomes" id="UP001235939"/>
    </source>
</evidence>
<keyword evidence="3" id="KW-1185">Reference proteome</keyword>
<feature type="compositionally biased region" description="Basic and acidic residues" evidence="1">
    <location>
        <begin position="39"/>
        <end position="70"/>
    </location>
</feature>
<name>A0ABY6K6I5_9ARAC</name>
<accession>A0ABY6K6I5</accession>
<gene>
    <name evidence="2" type="ORF">LAZ67_2007013</name>
</gene>
<feature type="region of interest" description="Disordered" evidence="1">
    <location>
        <begin position="1"/>
        <end position="70"/>
    </location>
</feature>
<organism evidence="2 3">
    <name type="scientific">Cordylochernes scorpioides</name>
    <dbReference type="NCBI Taxonomy" id="51811"/>
    <lineage>
        <taxon>Eukaryota</taxon>
        <taxon>Metazoa</taxon>
        <taxon>Ecdysozoa</taxon>
        <taxon>Arthropoda</taxon>
        <taxon>Chelicerata</taxon>
        <taxon>Arachnida</taxon>
        <taxon>Pseudoscorpiones</taxon>
        <taxon>Cheliferoidea</taxon>
        <taxon>Chernetidae</taxon>
        <taxon>Cordylochernes</taxon>
    </lineage>
</organism>
<dbReference type="Proteomes" id="UP001235939">
    <property type="component" value="Chromosome 02"/>
</dbReference>
<evidence type="ECO:0000313" key="2">
    <source>
        <dbReference type="EMBL" id="UYV64193.1"/>
    </source>
</evidence>